<dbReference type="InterPro" id="IPR011060">
    <property type="entry name" value="RibuloseP-bd_barrel"/>
</dbReference>
<evidence type="ECO:0000313" key="3">
    <source>
        <dbReference type="Proteomes" id="UP000061546"/>
    </source>
</evidence>
<dbReference type="RefSeq" id="WP_041499194.1">
    <property type="nucleotide sequence ID" value="NZ_BJDV01000009.1"/>
</dbReference>
<keyword evidence="3" id="KW-1185">Reference proteome</keyword>
<dbReference type="InterPro" id="IPR057238">
    <property type="entry name" value="DUF7916"/>
</dbReference>
<dbReference type="OrthoDB" id="5581965at2"/>
<dbReference type="EMBL" id="CP012559">
    <property type="protein sequence ID" value="ALB27981.1"/>
    <property type="molecule type" value="Genomic_DNA"/>
</dbReference>
<accession>A0A0K2L9L6</accession>
<organism evidence="2 3">
    <name type="scientific">Companilactobacillus heilongjiangensis</name>
    <dbReference type="NCBI Taxonomy" id="1074467"/>
    <lineage>
        <taxon>Bacteria</taxon>
        <taxon>Bacillati</taxon>
        <taxon>Bacillota</taxon>
        <taxon>Bacilli</taxon>
        <taxon>Lactobacillales</taxon>
        <taxon>Lactobacillaceae</taxon>
        <taxon>Companilactobacillus</taxon>
    </lineage>
</organism>
<proteinExistence type="predicted"/>
<gene>
    <name evidence="2" type="ORF">JP39_00540</name>
</gene>
<dbReference type="Proteomes" id="UP000061546">
    <property type="component" value="Chromosome"/>
</dbReference>
<feature type="domain" description="DUF7916" evidence="1">
    <location>
        <begin position="6"/>
        <end position="309"/>
    </location>
</feature>
<evidence type="ECO:0000259" key="1">
    <source>
        <dbReference type="Pfam" id="PF25509"/>
    </source>
</evidence>
<dbReference type="Pfam" id="PF25509">
    <property type="entry name" value="DUF7916"/>
    <property type="match status" value="1"/>
</dbReference>
<dbReference type="KEGG" id="lhi:JP39_00540"/>
<dbReference type="AlphaFoldDB" id="A0A0K2L9L6"/>
<sequence length="309" mass="32675">MVKRLISANSSEMLAMNGAELKQSIKASEGRVVLSENVVVHEPLDGITTSEIAAAFGADLILLNALDVLNPLILGLYDGEETMATAKAHHDGESIHRLQKLVGRPIGVNLEPVDPNAKMAEDRLVIPEGRMASEKTLKEVEKLGFNFVVLTGNPGTGVTNKQIAANIKVAKKVFSGLVIAGKMHGAGVDEAVVSPESVEAFLDAGADVILVPAVGTVPGFDDAELKEIVKLAHSRGALVMSTIGTSQEGSGSSFIQNIAIRNKIAGVDIQHIGDAAWGIQSPIENIYALSKTIRGERHAIARMARSINR</sequence>
<name>A0A0K2L9L6_9LACO</name>
<evidence type="ECO:0000313" key="2">
    <source>
        <dbReference type="EMBL" id="ALB27981.1"/>
    </source>
</evidence>
<dbReference type="SUPFAM" id="SSF51366">
    <property type="entry name" value="Ribulose-phoshate binding barrel"/>
    <property type="match status" value="1"/>
</dbReference>
<reference evidence="2 3" key="1">
    <citation type="submission" date="2015-08" db="EMBL/GenBank/DDBJ databases">
        <title>Genomic sequence of Lactobacillus heilongjiangensis DSM 28069, isolated from Chinese traditional pickle.</title>
        <authorList>
            <person name="Jiang X."/>
            <person name="Zheng B."/>
            <person name="Cheng H."/>
        </authorList>
    </citation>
    <scope>NUCLEOTIDE SEQUENCE [LARGE SCALE GENOMIC DNA]</scope>
    <source>
        <strain evidence="2 3">DSM 28069</strain>
    </source>
</reference>
<dbReference type="STRING" id="1074467.JP39_00540"/>
<protein>
    <submittedName>
        <fullName evidence="2">PEP phosphonomutase</fullName>
    </submittedName>
</protein>